<evidence type="ECO:0000256" key="1">
    <source>
        <dbReference type="ARBA" id="ARBA00006484"/>
    </source>
</evidence>
<dbReference type="NCBIfam" id="NF005559">
    <property type="entry name" value="PRK07231.1"/>
    <property type="match status" value="1"/>
</dbReference>
<name>A0A382T9H0_9ZZZZ</name>
<sequence>MQGRVAIVTGAGRGLGRAFAKRFAKEGSTAIIAEIDRSRAQSVAEEIIGSGGQAIPVQTDISDEDSVGAMAERIISEFGRIDILINNAALLGSLKRGPFEEIPPEEFEYALKVNVMGAFLVARSVVPVMRKAGWGRIINMSSDTAVNGVPGFLHYVTSKAALVGLTRALARELGNDGITVNAIQPGLTETEVDRGPERKALAIDIIANQCIQRQEVPDDLVGTVTFLASEASAFVTGQTILVNGGLTFR</sequence>
<dbReference type="SUPFAM" id="SSF51735">
    <property type="entry name" value="NAD(P)-binding Rossmann-fold domains"/>
    <property type="match status" value="1"/>
</dbReference>
<dbReference type="InterPro" id="IPR036291">
    <property type="entry name" value="NAD(P)-bd_dom_sf"/>
</dbReference>
<dbReference type="PRINTS" id="PR00081">
    <property type="entry name" value="GDHRDH"/>
</dbReference>
<dbReference type="GO" id="GO:0006633">
    <property type="term" value="P:fatty acid biosynthetic process"/>
    <property type="evidence" value="ECO:0007669"/>
    <property type="project" value="TreeGrafter"/>
</dbReference>
<dbReference type="SMART" id="SM00822">
    <property type="entry name" value="PKS_KR"/>
    <property type="match status" value="1"/>
</dbReference>
<dbReference type="PANTHER" id="PTHR42760">
    <property type="entry name" value="SHORT-CHAIN DEHYDROGENASES/REDUCTASES FAMILY MEMBER"/>
    <property type="match status" value="1"/>
</dbReference>
<dbReference type="AlphaFoldDB" id="A0A382T9H0"/>
<protein>
    <recommendedName>
        <fullName evidence="3">Ketoreductase domain-containing protein</fullName>
    </recommendedName>
</protein>
<dbReference type="FunFam" id="3.40.50.720:FF:000084">
    <property type="entry name" value="Short-chain dehydrogenase reductase"/>
    <property type="match status" value="1"/>
</dbReference>
<dbReference type="GO" id="GO:0016616">
    <property type="term" value="F:oxidoreductase activity, acting on the CH-OH group of donors, NAD or NADP as acceptor"/>
    <property type="evidence" value="ECO:0007669"/>
    <property type="project" value="TreeGrafter"/>
</dbReference>
<feature type="domain" description="Ketoreductase" evidence="3">
    <location>
        <begin position="4"/>
        <end position="186"/>
    </location>
</feature>
<dbReference type="EMBL" id="UINC01134696">
    <property type="protein sequence ID" value="SVD18395.1"/>
    <property type="molecule type" value="Genomic_DNA"/>
</dbReference>
<dbReference type="InterPro" id="IPR020904">
    <property type="entry name" value="Sc_DH/Rdtase_CS"/>
</dbReference>
<dbReference type="Pfam" id="PF13561">
    <property type="entry name" value="adh_short_C2"/>
    <property type="match status" value="1"/>
</dbReference>
<dbReference type="InterPro" id="IPR057326">
    <property type="entry name" value="KR_dom"/>
</dbReference>
<accession>A0A382T9H0</accession>
<evidence type="ECO:0000256" key="2">
    <source>
        <dbReference type="ARBA" id="ARBA00023002"/>
    </source>
</evidence>
<dbReference type="InterPro" id="IPR002347">
    <property type="entry name" value="SDR_fam"/>
</dbReference>
<dbReference type="GO" id="GO:0048038">
    <property type="term" value="F:quinone binding"/>
    <property type="evidence" value="ECO:0007669"/>
    <property type="project" value="TreeGrafter"/>
</dbReference>
<reference evidence="4" key="1">
    <citation type="submission" date="2018-05" db="EMBL/GenBank/DDBJ databases">
        <authorList>
            <person name="Lanie J.A."/>
            <person name="Ng W.-L."/>
            <person name="Kazmierczak K.M."/>
            <person name="Andrzejewski T.M."/>
            <person name="Davidsen T.M."/>
            <person name="Wayne K.J."/>
            <person name="Tettelin H."/>
            <person name="Glass J.I."/>
            <person name="Rusch D."/>
            <person name="Podicherti R."/>
            <person name="Tsui H.-C.T."/>
            <person name="Winkler M.E."/>
        </authorList>
    </citation>
    <scope>NUCLEOTIDE SEQUENCE</scope>
</reference>
<organism evidence="4">
    <name type="scientific">marine metagenome</name>
    <dbReference type="NCBI Taxonomy" id="408172"/>
    <lineage>
        <taxon>unclassified sequences</taxon>
        <taxon>metagenomes</taxon>
        <taxon>ecological metagenomes</taxon>
    </lineage>
</organism>
<dbReference type="PROSITE" id="PS00061">
    <property type="entry name" value="ADH_SHORT"/>
    <property type="match status" value="1"/>
</dbReference>
<evidence type="ECO:0000259" key="3">
    <source>
        <dbReference type="SMART" id="SM00822"/>
    </source>
</evidence>
<proteinExistence type="inferred from homology"/>
<dbReference type="Gene3D" id="3.40.50.720">
    <property type="entry name" value="NAD(P)-binding Rossmann-like Domain"/>
    <property type="match status" value="1"/>
</dbReference>
<gene>
    <name evidence="4" type="ORF">METZ01_LOCUS371249</name>
</gene>
<dbReference type="PRINTS" id="PR00080">
    <property type="entry name" value="SDRFAMILY"/>
</dbReference>
<dbReference type="CDD" id="cd05233">
    <property type="entry name" value="SDR_c"/>
    <property type="match status" value="1"/>
</dbReference>
<dbReference type="PANTHER" id="PTHR42760:SF133">
    <property type="entry name" value="3-OXOACYL-[ACYL-CARRIER-PROTEIN] REDUCTASE"/>
    <property type="match status" value="1"/>
</dbReference>
<comment type="similarity">
    <text evidence="1">Belongs to the short-chain dehydrogenases/reductases (SDR) family.</text>
</comment>
<evidence type="ECO:0000313" key="4">
    <source>
        <dbReference type="EMBL" id="SVD18395.1"/>
    </source>
</evidence>
<keyword evidence="2" id="KW-0560">Oxidoreductase</keyword>